<dbReference type="Proteomes" id="UP000219068">
    <property type="component" value="Unassembled WGS sequence"/>
</dbReference>
<evidence type="ECO:0000256" key="2">
    <source>
        <dbReference type="SAM" id="SignalP"/>
    </source>
</evidence>
<dbReference type="AlphaFoldDB" id="A0A285T7J2"/>
<accession>A0A285T7J2</accession>
<dbReference type="InterPro" id="IPR021959">
    <property type="entry name" value="DUF3576"/>
</dbReference>
<organism evidence="3 4">
    <name type="scientific">Thalassospira xiamenensis</name>
    <dbReference type="NCBI Taxonomy" id="220697"/>
    <lineage>
        <taxon>Bacteria</taxon>
        <taxon>Pseudomonadati</taxon>
        <taxon>Pseudomonadota</taxon>
        <taxon>Alphaproteobacteria</taxon>
        <taxon>Rhodospirillales</taxon>
        <taxon>Thalassospiraceae</taxon>
        <taxon>Thalassospira</taxon>
    </lineage>
</organism>
<proteinExistence type="predicted"/>
<feature type="chain" id="PRO_5013329780" description="DUF3576 domain-containing protein" evidence="2">
    <location>
        <begin position="21"/>
        <end position="190"/>
    </location>
</feature>
<gene>
    <name evidence="3" type="ORF">SAMN05428964_102492</name>
</gene>
<name>A0A285T7J2_9PROT</name>
<reference evidence="3 4" key="1">
    <citation type="submission" date="2017-08" db="EMBL/GenBank/DDBJ databases">
        <authorList>
            <person name="de Groot N.N."/>
        </authorList>
    </citation>
    <scope>NUCLEOTIDE SEQUENCE [LARGE SCALE GENOMIC DNA]</scope>
    <source>
        <strain evidence="3 4">USBA 78</strain>
    </source>
</reference>
<evidence type="ECO:0008006" key="5">
    <source>
        <dbReference type="Google" id="ProtNLM"/>
    </source>
</evidence>
<keyword evidence="2" id="KW-0732">Signal</keyword>
<sequence length="190" mass="20250">MKSHFTKLLVPALVSFTLSACSGGSQSDYDSYPGSAPGDQRVGTKGRSATTADIKEQGTLFGPDGFNFLGNGSETQQGGGTGIGVNSFLWRASLDTLSFMPLNSADPFGGVIITDWYSPPETPNERFKITGYILGTALRSDAIKVSVFRQVRVGTDQWADAVVEPSTVTAMEDSILTRARQLRIDSATAQ</sequence>
<feature type="signal peptide" evidence="2">
    <location>
        <begin position="1"/>
        <end position="20"/>
    </location>
</feature>
<dbReference type="PROSITE" id="PS51257">
    <property type="entry name" value="PROKAR_LIPOPROTEIN"/>
    <property type="match status" value="1"/>
</dbReference>
<dbReference type="Pfam" id="PF12100">
    <property type="entry name" value="DUF3576"/>
    <property type="match status" value="1"/>
</dbReference>
<protein>
    <recommendedName>
        <fullName evidence="5">DUF3576 domain-containing protein</fullName>
    </recommendedName>
</protein>
<evidence type="ECO:0000256" key="1">
    <source>
        <dbReference type="SAM" id="MobiDB-lite"/>
    </source>
</evidence>
<feature type="region of interest" description="Disordered" evidence="1">
    <location>
        <begin position="24"/>
        <end position="47"/>
    </location>
</feature>
<dbReference type="EMBL" id="OBMM01000002">
    <property type="protein sequence ID" value="SOC17379.1"/>
    <property type="molecule type" value="Genomic_DNA"/>
</dbReference>
<evidence type="ECO:0000313" key="4">
    <source>
        <dbReference type="Proteomes" id="UP000219068"/>
    </source>
</evidence>
<evidence type="ECO:0000313" key="3">
    <source>
        <dbReference type="EMBL" id="SOC17379.1"/>
    </source>
</evidence>